<dbReference type="KEGG" id="dsy:DSY1942"/>
<dbReference type="InterPro" id="IPR003783">
    <property type="entry name" value="Regulatory_RecX"/>
</dbReference>
<evidence type="ECO:0000259" key="7">
    <source>
        <dbReference type="Pfam" id="PF21982"/>
    </source>
</evidence>
<keyword evidence="4 5" id="KW-0963">Cytoplasm</keyword>
<evidence type="ECO:0000256" key="4">
    <source>
        <dbReference type="ARBA" id="ARBA00022490"/>
    </source>
</evidence>
<dbReference type="GO" id="GO:0005737">
    <property type="term" value="C:cytoplasm"/>
    <property type="evidence" value="ECO:0007669"/>
    <property type="project" value="UniProtKB-SubCell"/>
</dbReference>
<evidence type="ECO:0000313" key="9">
    <source>
        <dbReference type="Proteomes" id="UP000001946"/>
    </source>
</evidence>
<gene>
    <name evidence="5" type="primary">recX</name>
    <name evidence="8" type="ordered locus">DSY1942</name>
</gene>
<organism evidence="8 9">
    <name type="scientific">Desulfitobacterium hafniense (strain Y51)</name>
    <dbReference type="NCBI Taxonomy" id="138119"/>
    <lineage>
        <taxon>Bacteria</taxon>
        <taxon>Bacillati</taxon>
        <taxon>Bacillota</taxon>
        <taxon>Clostridia</taxon>
        <taxon>Eubacteriales</taxon>
        <taxon>Desulfitobacteriaceae</taxon>
        <taxon>Desulfitobacterium</taxon>
    </lineage>
</organism>
<feature type="domain" description="RecX first three-helical" evidence="7">
    <location>
        <begin position="17"/>
        <end position="56"/>
    </location>
</feature>
<dbReference type="PANTHER" id="PTHR33602:SF1">
    <property type="entry name" value="REGULATORY PROTEIN RECX FAMILY PROTEIN"/>
    <property type="match status" value="1"/>
</dbReference>
<dbReference type="Proteomes" id="UP000001946">
    <property type="component" value="Chromosome"/>
</dbReference>
<dbReference type="PANTHER" id="PTHR33602">
    <property type="entry name" value="REGULATORY PROTEIN RECX FAMILY PROTEIN"/>
    <property type="match status" value="1"/>
</dbReference>
<dbReference type="HOGENOM" id="CLU_066607_3_3_9"/>
<dbReference type="Gene3D" id="1.10.10.10">
    <property type="entry name" value="Winged helix-like DNA-binding domain superfamily/Winged helix DNA-binding domain"/>
    <property type="match status" value="3"/>
</dbReference>
<evidence type="ECO:0000259" key="6">
    <source>
        <dbReference type="Pfam" id="PF02631"/>
    </source>
</evidence>
<protein>
    <recommendedName>
        <fullName evidence="3 5">Regulatory protein RecX</fullName>
    </recommendedName>
</protein>
<evidence type="ECO:0000256" key="2">
    <source>
        <dbReference type="ARBA" id="ARBA00009695"/>
    </source>
</evidence>
<dbReference type="AlphaFoldDB" id="Q24W61"/>
<evidence type="ECO:0000256" key="1">
    <source>
        <dbReference type="ARBA" id="ARBA00004496"/>
    </source>
</evidence>
<evidence type="ECO:0000256" key="5">
    <source>
        <dbReference type="HAMAP-Rule" id="MF_01114"/>
    </source>
</evidence>
<dbReference type="InterPro" id="IPR053924">
    <property type="entry name" value="RecX_HTH_2nd"/>
</dbReference>
<comment type="function">
    <text evidence="5">Modulates RecA activity.</text>
</comment>
<comment type="subcellular location">
    <subcellularLocation>
        <location evidence="1 5">Cytoplasm</location>
    </subcellularLocation>
</comment>
<reference evidence="8 9" key="1">
    <citation type="journal article" date="2006" name="J. Bacteriol.">
        <title>Complete genome sequence of the dehalorespiring bacterium Desulfitobacterium hafniense Y51 and comparison with Dehalococcoides ethenogenes 195.</title>
        <authorList>
            <person name="Nonaka H."/>
            <person name="Keresztes G."/>
            <person name="Shinoda Y."/>
            <person name="Ikenaga Y."/>
            <person name="Abe M."/>
            <person name="Naito K."/>
            <person name="Inatomi K."/>
            <person name="Furukawa K."/>
            <person name="Inui M."/>
            <person name="Yukawa H."/>
        </authorList>
    </citation>
    <scope>NUCLEOTIDE SEQUENCE [LARGE SCALE GENOMIC DNA]</scope>
    <source>
        <strain evidence="8 9">Y51</strain>
    </source>
</reference>
<accession>Q24W61</accession>
<dbReference type="STRING" id="138119.DSY1942"/>
<sequence>MQMMSKRSRKTSKMKGALDVALTYLSRRMLTRCELSQRLARKGFPSHEIAAAIERLLEWGYLSDQEYARAYCLSKQTNYSQKRINYDLKGRGIEEGIIEQALRETYLPGQEAELCRKHAQKLWVEESRRWESTYRHKKSYEKIPRELMLRQKVGQKLMQKGYPQEMVFEILEGIAKE</sequence>
<dbReference type="InterPro" id="IPR053926">
    <property type="entry name" value="RecX_HTH_1st"/>
</dbReference>
<name>Q24W61_DESHY</name>
<dbReference type="HAMAP" id="MF_01114">
    <property type="entry name" value="RecX"/>
    <property type="match status" value="1"/>
</dbReference>
<proteinExistence type="inferred from homology"/>
<dbReference type="EMBL" id="AP008230">
    <property type="protein sequence ID" value="BAE83731.1"/>
    <property type="molecule type" value="Genomic_DNA"/>
</dbReference>
<keyword evidence="9" id="KW-1185">Reference proteome</keyword>
<feature type="domain" description="RecX second three-helical" evidence="6">
    <location>
        <begin position="63"/>
        <end position="102"/>
    </location>
</feature>
<dbReference type="eggNOG" id="COG2137">
    <property type="taxonomic scope" value="Bacteria"/>
</dbReference>
<evidence type="ECO:0000313" key="8">
    <source>
        <dbReference type="EMBL" id="BAE83731.1"/>
    </source>
</evidence>
<dbReference type="InterPro" id="IPR036388">
    <property type="entry name" value="WH-like_DNA-bd_sf"/>
</dbReference>
<dbReference type="GO" id="GO:0006282">
    <property type="term" value="P:regulation of DNA repair"/>
    <property type="evidence" value="ECO:0007669"/>
    <property type="project" value="UniProtKB-UniRule"/>
</dbReference>
<dbReference type="Pfam" id="PF02631">
    <property type="entry name" value="RecX_HTH2"/>
    <property type="match status" value="1"/>
</dbReference>
<evidence type="ECO:0000256" key="3">
    <source>
        <dbReference type="ARBA" id="ARBA00018111"/>
    </source>
</evidence>
<dbReference type="Pfam" id="PF21982">
    <property type="entry name" value="RecX_HTH1"/>
    <property type="match status" value="1"/>
</dbReference>
<comment type="similarity">
    <text evidence="2 5">Belongs to the RecX family.</text>
</comment>